<evidence type="ECO:0000313" key="3">
    <source>
        <dbReference type="Proteomes" id="UP000747110"/>
    </source>
</evidence>
<reference evidence="2" key="1">
    <citation type="journal article" date="2021" name="Proc. Natl. Acad. Sci. U.S.A.">
        <title>Three genomes in the algal genus Volvox reveal the fate of a haploid sex-determining region after a transition to homothallism.</title>
        <authorList>
            <person name="Yamamoto K."/>
            <person name="Hamaji T."/>
            <person name="Kawai-Toyooka H."/>
            <person name="Matsuzaki R."/>
            <person name="Takahashi F."/>
            <person name="Nishimura Y."/>
            <person name="Kawachi M."/>
            <person name="Noguchi H."/>
            <person name="Minakuchi Y."/>
            <person name="Umen J.G."/>
            <person name="Toyoda A."/>
            <person name="Nozaki H."/>
        </authorList>
    </citation>
    <scope>NUCLEOTIDE SEQUENCE</scope>
    <source>
        <strain evidence="2">NIES-3786</strain>
    </source>
</reference>
<feature type="compositionally biased region" description="Pro residues" evidence="1">
    <location>
        <begin position="45"/>
        <end position="54"/>
    </location>
</feature>
<comment type="caution">
    <text evidence="2">The sequence shown here is derived from an EMBL/GenBank/DDBJ whole genome shotgun (WGS) entry which is preliminary data.</text>
</comment>
<evidence type="ECO:0000313" key="2">
    <source>
        <dbReference type="EMBL" id="GIL82976.1"/>
    </source>
</evidence>
<proteinExistence type="predicted"/>
<evidence type="ECO:0000256" key="1">
    <source>
        <dbReference type="SAM" id="MobiDB-lite"/>
    </source>
</evidence>
<dbReference type="EMBL" id="BNCP01000025">
    <property type="protein sequence ID" value="GIL82976.1"/>
    <property type="molecule type" value="Genomic_DNA"/>
</dbReference>
<accession>A0A8J4FRH3</accession>
<organism evidence="2 3">
    <name type="scientific">Volvox reticuliferus</name>
    <dbReference type="NCBI Taxonomy" id="1737510"/>
    <lineage>
        <taxon>Eukaryota</taxon>
        <taxon>Viridiplantae</taxon>
        <taxon>Chlorophyta</taxon>
        <taxon>core chlorophytes</taxon>
        <taxon>Chlorophyceae</taxon>
        <taxon>CS clade</taxon>
        <taxon>Chlamydomonadales</taxon>
        <taxon>Volvocaceae</taxon>
        <taxon>Volvox</taxon>
    </lineage>
</organism>
<gene>
    <name evidence="2" type="ORF">Vretifemale_11659</name>
</gene>
<dbReference type="Proteomes" id="UP000747110">
    <property type="component" value="Unassembled WGS sequence"/>
</dbReference>
<feature type="region of interest" description="Disordered" evidence="1">
    <location>
        <begin position="32"/>
        <end position="84"/>
    </location>
</feature>
<name>A0A8J4FRH3_9CHLO</name>
<sequence>TADDVNGVSVSSYSPRTWGSLRLRTIDAGWGSSGTGSGGLSLPPANLPARPPPGSVRSSGSTSVSSAGAGLPSGTEISEPGCSATERIGTDAAVTGVVLLLLQPPCASAMAPLLPSCGGRSGRIKVGRSCSMVSASQPPL</sequence>
<dbReference type="AlphaFoldDB" id="A0A8J4FRH3"/>
<feature type="compositionally biased region" description="Low complexity" evidence="1">
    <location>
        <begin position="55"/>
        <end position="70"/>
    </location>
</feature>
<feature type="non-terminal residue" evidence="2">
    <location>
        <position position="1"/>
    </location>
</feature>
<keyword evidence="3" id="KW-1185">Reference proteome</keyword>
<protein>
    <submittedName>
        <fullName evidence="2">Uncharacterized protein</fullName>
    </submittedName>
</protein>